<evidence type="ECO:0008006" key="4">
    <source>
        <dbReference type="Google" id="ProtNLM"/>
    </source>
</evidence>
<feature type="transmembrane region" description="Helical" evidence="1">
    <location>
        <begin position="30"/>
        <end position="51"/>
    </location>
</feature>
<accession>A0ABY1RBN8</accession>
<sequence>MTALIIAGTMWTLMLVLAITARRRTSQRSLVATVLMAVAQTMNIDAVYLAVDALLPIANLTMLLGDVVRVAGVAVLVTAIGASTGVPHSRTRVSTYGGAATAGVAMIVSFIFIDAPLATGSFMITYGDQFAAAVFNAAQMGFIAIFTGISSWHIARTLLVIDDKWFRGSLLCLLLGAYSAVGFGLAAIFMDVAHLIGAIPAMQAGGRVYDLLLTTAVLLLCVGFMLLPIARRLSACRRSAHVGELARDVDAIWRRIVPAETREREGFDHDDPEMLLHRQLIEIEDALLAENARTVLASEEQATVEAAQSWMAALAELGDEQ</sequence>
<keyword evidence="1" id="KW-0472">Membrane</keyword>
<feature type="transmembrane region" description="Helical" evidence="1">
    <location>
        <begin position="57"/>
        <end position="81"/>
    </location>
</feature>
<reference evidence="2 3" key="1">
    <citation type="submission" date="2017-04" db="EMBL/GenBank/DDBJ databases">
        <authorList>
            <person name="Varghese N."/>
            <person name="Submissions S."/>
        </authorList>
    </citation>
    <scope>NUCLEOTIDE SEQUENCE [LARGE SCALE GENOMIC DNA]</scope>
    <source>
        <strain evidence="2 3">VKM Ac-1784</strain>
    </source>
</reference>
<feature type="transmembrane region" description="Helical" evidence="1">
    <location>
        <begin position="209"/>
        <end position="230"/>
    </location>
</feature>
<evidence type="ECO:0000256" key="1">
    <source>
        <dbReference type="SAM" id="Phobius"/>
    </source>
</evidence>
<keyword evidence="1" id="KW-1133">Transmembrane helix</keyword>
<comment type="caution">
    <text evidence="2">The sequence shown here is derived from an EMBL/GenBank/DDBJ whole genome shotgun (WGS) entry which is preliminary data.</text>
</comment>
<dbReference type="EMBL" id="FXWJ01000002">
    <property type="protein sequence ID" value="SMQ66983.1"/>
    <property type="molecule type" value="Genomic_DNA"/>
</dbReference>
<proteinExistence type="predicted"/>
<feature type="transmembrane region" description="Helical" evidence="1">
    <location>
        <begin position="93"/>
        <end position="113"/>
    </location>
</feature>
<keyword evidence="1" id="KW-0812">Transmembrane</keyword>
<feature type="transmembrane region" description="Helical" evidence="1">
    <location>
        <begin position="6"/>
        <end position="23"/>
    </location>
</feature>
<protein>
    <recommendedName>
        <fullName evidence="4">Integral membrane protein</fullName>
    </recommendedName>
</protein>
<feature type="transmembrane region" description="Helical" evidence="1">
    <location>
        <begin position="166"/>
        <end position="189"/>
    </location>
</feature>
<dbReference type="Proteomes" id="UP000194464">
    <property type="component" value="Unassembled WGS sequence"/>
</dbReference>
<feature type="transmembrane region" description="Helical" evidence="1">
    <location>
        <begin position="133"/>
        <end position="154"/>
    </location>
</feature>
<name>A0ABY1RBN8_9MICO</name>
<dbReference type="RefSeq" id="WP_086473424.1">
    <property type="nucleotide sequence ID" value="NZ_FXWJ01000002.1"/>
</dbReference>
<keyword evidence="3" id="KW-1185">Reference proteome</keyword>
<evidence type="ECO:0000313" key="3">
    <source>
        <dbReference type="Proteomes" id="UP000194464"/>
    </source>
</evidence>
<organism evidence="2 3">
    <name type="scientific">Plantibacter elymi</name>
    <name type="common">nom. nud.</name>
    <dbReference type="NCBI Taxonomy" id="199708"/>
    <lineage>
        <taxon>Bacteria</taxon>
        <taxon>Bacillati</taxon>
        <taxon>Actinomycetota</taxon>
        <taxon>Actinomycetes</taxon>
        <taxon>Micrococcales</taxon>
        <taxon>Microbacteriaceae</taxon>
        <taxon>Plantibacter</taxon>
    </lineage>
</organism>
<gene>
    <name evidence="2" type="ORF">SAMN06295909_1391</name>
</gene>
<evidence type="ECO:0000313" key="2">
    <source>
        <dbReference type="EMBL" id="SMQ66983.1"/>
    </source>
</evidence>